<dbReference type="InterPro" id="IPR009858">
    <property type="entry name" value="DUF1415"/>
</dbReference>
<organism evidence="1 2">
    <name type="scientific">Litoribacillus peritrichatus</name>
    <dbReference type="NCBI Taxonomy" id="718191"/>
    <lineage>
        <taxon>Bacteria</taxon>
        <taxon>Pseudomonadati</taxon>
        <taxon>Pseudomonadota</taxon>
        <taxon>Gammaproteobacteria</taxon>
        <taxon>Oceanospirillales</taxon>
        <taxon>Oceanospirillaceae</taxon>
        <taxon>Litoribacillus</taxon>
    </lineage>
</organism>
<gene>
    <name evidence="1" type="ORF">GCM10022277_34370</name>
</gene>
<protein>
    <submittedName>
        <fullName evidence="1">DUF1415 domain-containing protein</fullName>
    </submittedName>
</protein>
<evidence type="ECO:0000313" key="2">
    <source>
        <dbReference type="Proteomes" id="UP001501565"/>
    </source>
</evidence>
<reference evidence="2" key="1">
    <citation type="journal article" date="2019" name="Int. J. Syst. Evol. Microbiol.">
        <title>The Global Catalogue of Microorganisms (GCM) 10K type strain sequencing project: providing services to taxonomists for standard genome sequencing and annotation.</title>
        <authorList>
            <consortium name="The Broad Institute Genomics Platform"/>
            <consortium name="The Broad Institute Genome Sequencing Center for Infectious Disease"/>
            <person name="Wu L."/>
            <person name="Ma J."/>
        </authorList>
    </citation>
    <scope>NUCLEOTIDE SEQUENCE [LARGE SCALE GENOMIC DNA]</scope>
    <source>
        <strain evidence="2">JCM 17551</strain>
    </source>
</reference>
<sequence>MGEYFMPESLKAYELQTRAWVEKVIVGFNFCPFAKKEVVRDSIRYAIFGYEGSGRDVFFDALEEILKECRLLDEHSEIETTLVVFPKLLGEFEQFLDFLGFAEQLMIDNGYEGIYQLANFHPDYCFEGESQGDPSNYTNRSPYPTFHIIREETMEKVLANISDPEEIPARNIRVAREMGNDRLALILKGCMESANVKAD</sequence>
<accession>A0ABP7N477</accession>
<comment type="caution">
    <text evidence="1">The sequence shown here is derived from an EMBL/GenBank/DDBJ whole genome shotgun (WGS) entry which is preliminary data.</text>
</comment>
<keyword evidence="2" id="KW-1185">Reference proteome</keyword>
<name>A0ABP7N477_9GAMM</name>
<evidence type="ECO:0000313" key="1">
    <source>
        <dbReference type="EMBL" id="GAA3934938.1"/>
    </source>
</evidence>
<proteinExistence type="predicted"/>
<dbReference type="Proteomes" id="UP001501565">
    <property type="component" value="Unassembled WGS sequence"/>
</dbReference>
<dbReference type="Pfam" id="PF07209">
    <property type="entry name" value="DUF1415"/>
    <property type="match status" value="1"/>
</dbReference>
<dbReference type="EMBL" id="BAABBN010000012">
    <property type="protein sequence ID" value="GAA3934938.1"/>
    <property type="molecule type" value="Genomic_DNA"/>
</dbReference>